<evidence type="ECO:0000313" key="4">
    <source>
        <dbReference type="Proteomes" id="UP000663828"/>
    </source>
</evidence>
<keyword evidence="1" id="KW-0472">Membrane</keyword>
<dbReference type="Proteomes" id="UP000663852">
    <property type="component" value="Unassembled WGS sequence"/>
</dbReference>
<keyword evidence="4" id="KW-1185">Reference proteome</keyword>
<dbReference type="EMBL" id="CAJNOJ010001072">
    <property type="protein sequence ID" value="CAF1541222.1"/>
    <property type="molecule type" value="Genomic_DNA"/>
</dbReference>
<reference evidence="2" key="1">
    <citation type="submission" date="2021-02" db="EMBL/GenBank/DDBJ databases">
        <authorList>
            <person name="Nowell W R."/>
        </authorList>
    </citation>
    <scope>NUCLEOTIDE SEQUENCE</scope>
</reference>
<organism evidence="2 5">
    <name type="scientific">Adineta ricciae</name>
    <name type="common">Rotifer</name>
    <dbReference type="NCBI Taxonomy" id="249248"/>
    <lineage>
        <taxon>Eukaryota</taxon>
        <taxon>Metazoa</taxon>
        <taxon>Spiralia</taxon>
        <taxon>Gnathifera</taxon>
        <taxon>Rotifera</taxon>
        <taxon>Eurotatoria</taxon>
        <taxon>Bdelloidea</taxon>
        <taxon>Adinetida</taxon>
        <taxon>Adinetidae</taxon>
        <taxon>Adineta</taxon>
    </lineage>
</organism>
<feature type="transmembrane region" description="Helical" evidence="1">
    <location>
        <begin position="30"/>
        <end position="54"/>
    </location>
</feature>
<evidence type="ECO:0000313" key="3">
    <source>
        <dbReference type="EMBL" id="CAF1649521.1"/>
    </source>
</evidence>
<sequence length="123" mass="14132">MDKLRRVRSFVGNINLFDDEKDMVLIDQLLVTRIFLFLLTTTLTIIILFATFTLQTNSVTIHSPSQSDFEKLNENYPSTLSCPCSQTWIRYDRFLSGKRTVARADSCAWTVAHGHLVARTFAR</sequence>
<comment type="caution">
    <text evidence="2">The sequence shown here is derived from an EMBL/GenBank/DDBJ whole genome shotgun (WGS) entry which is preliminary data.</text>
</comment>
<keyword evidence="1" id="KW-1133">Transmembrane helix</keyword>
<evidence type="ECO:0000313" key="5">
    <source>
        <dbReference type="Proteomes" id="UP000663852"/>
    </source>
</evidence>
<evidence type="ECO:0000313" key="2">
    <source>
        <dbReference type="EMBL" id="CAF1541222.1"/>
    </source>
</evidence>
<proteinExistence type="predicted"/>
<name>A0A815WBU1_ADIRI</name>
<gene>
    <name evidence="2" type="ORF">EDS130_LOCUS45332</name>
    <name evidence="3" type="ORF">XAT740_LOCUS54710</name>
</gene>
<dbReference type="Proteomes" id="UP000663828">
    <property type="component" value="Unassembled WGS sequence"/>
</dbReference>
<protein>
    <submittedName>
        <fullName evidence="2">Uncharacterized protein</fullName>
    </submittedName>
</protein>
<dbReference type="AlphaFoldDB" id="A0A815WBU1"/>
<keyword evidence="1" id="KW-0812">Transmembrane</keyword>
<dbReference type="EMBL" id="CAJNOR010009927">
    <property type="protein sequence ID" value="CAF1649521.1"/>
    <property type="molecule type" value="Genomic_DNA"/>
</dbReference>
<accession>A0A815WBU1</accession>
<evidence type="ECO:0000256" key="1">
    <source>
        <dbReference type="SAM" id="Phobius"/>
    </source>
</evidence>